<reference evidence="3" key="1">
    <citation type="submission" date="2019-08" db="EMBL/GenBank/DDBJ databases">
        <authorList>
            <person name="Kucharzyk K."/>
            <person name="Murdoch R.W."/>
            <person name="Higgins S."/>
            <person name="Loffler F."/>
        </authorList>
    </citation>
    <scope>NUCLEOTIDE SEQUENCE</scope>
</reference>
<sequence>MAARAVLGVGSGVFVVTSYSIAAKLAVPGCQGKAMSNIAMGFGASLVFGVPLGRMIAAVYDW</sequence>
<dbReference type="SUPFAM" id="SSF103473">
    <property type="entry name" value="MFS general substrate transporter"/>
    <property type="match status" value="1"/>
</dbReference>
<dbReference type="EMBL" id="VSSQ01107091">
    <property type="protein sequence ID" value="MPN46429.1"/>
    <property type="molecule type" value="Genomic_DNA"/>
</dbReference>
<comment type="caution">
    <text evidence="3">The sequence shown here is derived from an EMBL/GenBank/DDBJ whole genome shotgun (WGS) entry which is preliminary data.</text>
</comment>
<proteinExistence type="predicted"/>
<dbReference type="GO" id="GO:0022857">
    <property type="term" value="F:transmembrane transporter activity"/>
    <property type="evidence" value="ECO:0007669"/>
    <property type="project" value="InterPro"/>
</dbReference>
<keyword evidence="1" id="KW-0812">Transmembrane</keyword>
<gene>
    <name evidence="3" type="ORF">SDC9_194015</name>
</gene>
<evidence type="ECO:0000259" key="2">
    <source>
        <dbReference type="PROSITE" id="PS50850"/>
    </source>
</evidence>
<name>A0A645I7R5_9ZZZZ</name>
<keyword evidence="1" id="KW-1133">Transmembrane helix</keyword>
<feature type="transmembrane region" description="Helical" evidence="1">
    <location>
        <begin position="38"/>
        <end position="60"/>
    </location>
</feature>
<feature type="domain" description="Major facilitator superfamily (MFS) profile" evidence="2">
    <location>
        <begin position="1"/>
        <end position="62"/>
    </location>
</feature>
<dbReference type="AlphaFoldDB" id="A0A645I7R5"/>
<protein>
    <recommendedName>
        <fullName evidence="2">Major facilitator superfamily (MFS) profile domain-containing protein</fullName>
    </recommendedName>
</protein>
<dbReference type="PROSITE" id="PS50850">
    <property type="entry name" value="MFS"/>
    <property type="match status" value="1"/>
</dbReference>
<dbReference type="Gene3D" id="1.20.1720.10">
    <property type="entry name" value="Multidrug resistance protein D"/>
    <property type="match status" value="1"/>
</dbReference>
<evidence type="ECO:0000313" key="3">
    <source>
        <dbReference type="EMBL" id="MPN46429.1"/>
    </source>
</evidence>
<dbReference type="InterPro" id="IPR020846">
    <property type="entry name" value="MFS_dom"/>
</dbReference>
<evidence type="ECO:0000256" key="1">
    <source>
        <dbReference type="SAM" id="Phobius"/>
    </source>
</evidence>
<keyword evidence="1" id="KW-0472">Membrane</keyword>
<dbReference type="InterPro" id="IPR036259">
    <property type="entry name" value="MFS_trans_sf"/>
</dbReference>
<accession>A0A645I7R5</accession>
<organism evidence="3">
    <name type="scientific">bioreactor metagenome</name>
    <dbReference type="NCBI Taxonomy" id="1076179"/>
    <lineage>
        <taxon>unclassified sequences</taxon>
        <taxon>metagenomes</taxon>
        <taxon>ecological metagenomes</taxon>
    </lineage>
</organism>